<protein>
    <submittedName>
        <fullName evidence="1">Uncharacterized protein</fullName>
    </submittedName>
</protein>
<organism evidence="1 2">
    <name type="scientific">Hungatella hominis</name>
    <dbReference type="NCBI Taxonomy" id="2763050"/>
    <lineage>
        <taxon>Bacteria</taxon>
        <taxon>Bacillati</taxon>
        <taxon>Bacillota</taxon>
        <taxon>Clostridia</taxon>
        <taxon>Lachnospirales</taxon>
        <taxon>Lachnospiraceae</taxon>
        <taxon>Hungatella</taxon>
    </lineage>
</organism>
<keyword evidence="2" id="KW-1185">Reference proteome</keyword>
<comment type="caution">
    <text evidence="1">The sequence shown here is derived from an EMBL/GenBank/DDBJ whole genome shotgun (WGS) entry which is preliminary data.</text>
</comment>
<dbReference type="EMBL" id="JACOPB010000075">
    <property type="protein sequence ID" value="MBC5712599.1"/>
    <property type="molecule type" value="Genomic_DNA"/>
</dbReference>
<proteinExistence type="predicted"/>
<gene>
    <name evidence="1" type="ORF">H8S75_32400</name>
</gene>
<evidence type="ECO:0000313" key="1">
    <source>
        <dbReference type="EMBL" id="MBC5712599.1"/>
    </source>
</evidence>
<reference evidence="1 2" key="1">
    <citation type="submission" date="2020-08" db="EMBL/GenBank/DDBJ databases">
        <title>Genome public.</title>
        <authorList>
            <person name="Liu C."/>
            <person name="Sun Q."/>
        </authorList>
    </citation>
    <scope>NUCLEOTIDE SEQUENCE [LARGE SCALE GENOMIC DNA]</scope>
    <source>
        <strain evidence="1 2">NSJ-66</strain>
    </source>
</reference>
<evidence type="ECO:0000313" key="2">
    <source>
        <dbReference type="Proteomes" id="UP000634672"/>
    </source>
</evidence>
<accession>A0ABR7HHD5</accession>
<dbReference type="Proteomes" id="UP000634672">
    <property type="component" value="Unassembled WGS sequence"/>
</dbReference>
<dbReference type="RefSeq" id="WP_187024983.1">
    <property type="nucleotide sequence ID" value="NZ_JACOPB010000075.1"/>
</dbReference>
<name>A0ABR7HHD5_9FIRM</name>
<sequence>MVKNELMKRAEATLGRVNRLNDGIDLCETATKILAEQPAITVSSNYGSIALNIDEIGFSQETMAECVKCISEKILVRRDMMAEALIEVLEAIDEALPPEPVNCKQPVPQRHYGAISPDEVDW</sequence>